<feature type="transmembrane region" description="Helical" evidence="2">
    <location>
        <begin position="21"/>
        <end position="43"/>
    </location>
</feature>
<evidence type="ECO:0000256" key="2">
    <source>
        <dbReference type="SAM" id="Phobius"/>
    </source>
</evidence>
<proteinExistence type="predicted"/>
<evidence type="ECO:0000256" key="1">
    <source>
        <dbReference type="SAM" id="MobiDB-lite"/>
    </source>
</evidence>
<organism evidence="3 4">
    <name type="scientific">Cellulomonas humilata</name>
    <dbReference type="NCBI Taxonomy" id="144055"/>
    <lineage>
        <taxon>Bacteria</taxon>
        <taxon>Bacillati</taxon>
        <taxon>Actinomycetota</taxon>
        <taxon>Actinomycetes</taxon>
        <taxon>Micrococcales</taxon>
        <taxon>Cellulomonadaceae</taxon>
        <taxon>Cellulomonas</taxon>
    </lineage>
</organism>
<sequence length="307" mass="29740">MTYRDDGGHSMTVQGDPGATWLLRALFAAGGALLVGVLSAAAAHAEPTSPSHAEAVLAEVAAASHGAVAPAVAPLADVVTVVSAPVAGAVSVVTAPVLPVLPAAASEVATRPVASVTTPVPAQQALAAVTTALGRVTTAVSPVTKALASVTAALDPVTRGLRPVAGAQVPADDLARGADALDPTRTLLLPADPSVPTSPGTVPAHTPSRAAVVLEPTAHVADRGADAASATDVAPVRAPHRAPNLPGDEDAGLPTSGSAPTGAGRGGIDGDLPSGVQPPALRGLTARGSPCPAPLSAPDPEVPDFPA</sequence>
<dbReference type="RefSeq" id="WP_175345948.1">
    <property type="nucleotide sequence ID" value="NZ_JABMCI010000041.1"/>
</dbReference>
<accession>A0A7Y5ZZY0</accession>
<gene>
    <name evidence="3" type="ORF">HP550_02145</name>
</gene>
<feature type="region of interest" description="Disordered" evidence="1">
    <location>
        <begin position="221"/>
        <end position="307"/>
    </location>
</feature>
<evidence type="ECO:0000313" key="4">
    <source>
        <dbReference type="Proteomes" id="UP000565724"/>
    </source>
</evidence>
<comment type="caution">
    <text evidence="3">The sequence shown here is derived from an EMBL/GenBank/DDBJ whole genome shotgun (WGS) entry which is preliminary data.</text>
</comment>
<dbReference type="AlphaFoldDB" id="A0A7Y5ZZY0"/>
<keyword evidence="4" id="KW-1185">Reference proteome</keyword>
<name>A0A7Y5ZZY0_9CELL</name>
<evidence type="ECO:0000313" key="3">
    <source>
        <dbReference type="EMBL" id="NUU16052.1"/>
    </source>
</evidence>
<protein>
    <submittedName>
        <fullName evidence="3">Uncharacterized protein</fullName>
    </submittedName>
</protein>
<keyword evidence="2" id="KW-0812">Transmembrane</keyword>
<keyword evidence="2" id="KW-1133">Transmembrane helix</keyword>
<dbReference type="Proteomes" id="UP000565724">
    <property type="component" value="Unassembled WGS sequence"/>
</dbReference>
<dbReference type="EMBL" id="JABMCI010000041">
    <property type="protein sequence ID" value="NUU16052.1"/>
    <property type="molecule type" value="Genomic_DNA"/>
</dbReference>
<keyword evidence="2" id="KW-0472">Membrane</keyword>
<reference evidence="3 4" key="1">
    <citation type="submission" date="2020-05" db="EMBL/GenBank/DDBJ databases">
        <title>Genome Sequencing of Type Strains.</title>
        <authorList>
            <person name="Lemaire J.F."/>
            <person name="Inderbitzin P."/>
            <person name="Gregorio O.A."/>
            <person name="Collins S.B."/>
            <person name="Wespe N."/>
            <person name="Knight-Connoni V."/>
        </authorList>
    </citation>
    <scope>NUCLEOTIDE SEQUENCE [LARGE SCALE GENOMIC DNA]</scope>
    <source>
        <strain evidence="3 4">ATCC 25174</strain>
    </source>
</reference>